<evidence type="ECO:0000313" key="1">
    <source>
        <dbReference type="EMBL" id="WSD09882.1"/>
    </source>
</evidence>
<gene>
    <name evidence="1" type="ORF">OIE73_31920</name>
</gene>
<sequence>MTTPYRKEVIPLFTVSYIHHSARRTGEYLSSLLDSATLHGVDFRLISADAHQGRGAARWLDVELHATKEHGYPHADTAEALGAVELTLDSVIGHEVQGFGSVAGGFLTDAHAILEGLALSLRLSVQADTLGLPDSHFALDSRDRAT</sequence>
<reference evidence="1 2" key="1">
    <citation type="submission" date="2022-10" db="EMBL/GenBank/DDBJ databases">
        <title>The complete genomes of actinobacterial strains from the NBC collection.</title>
        <authorList>
            <person name="Joergensen T.S."/>
            <person name="Alvarez Arevalo M."/>
            <person name="Sterndorff E.B."/>
            <person name="Faurdal D."/>
            <person name="Vuksanovic O."/>
            <person name="Mourched A.-S."/>
            <person name="Charusanti P."/>
            <person name="Shaw S."/>
            <person name="Blin K."/>
            <person name="Weber T."/>
        </authorList>
    </citation>
    <scope>NUCLEOTIDE SEQUENCE [LARGE SCALE GENOMIC DNA]</scope>
    <source>
        <strain evidence="1 2">NBC 01753</strain>
    </source>
</reference>
<dbReference type="EMBL" id="CP109134">
    <property type="protein sequence ID" value="WSD09882.1"/>
    <property type="molecule type" value="Genomic_DNA"/>
</dbReference>
<name>A0ABZ1GUK3_9ACTN</name>
<evidence type="ECO:0000313" key="2">
    <source>
        <dbReference type="Proteomes" id="UP001335325"/>
    </source>
</evidence>
<organism evidence="1 2">
    <name type="scientific">Streptomyces hirsutus</name>
    <dbReference type="NCBI Taxonomy" id="35620"/>
    <lineage>
        <taxon>Bacteria</taxon>
        <taxon>Bacillati</taxon>
        <taxon>Actinomycetota</taxon>
        <taxon>Actinomycetes</taxon>
        <taxon>Kitasatosporales</taxon>
        <taxon>Streptomycetaceae</taxon>
        <taxon>Streptomyces</taxon>
    </lineage>
</organism>
<dbReference type="Proteomes" id="UP001335325">
    <property type="component" value="Chromosome"/>
</dbReference>
<proteinExistence type="predicted"/>
<dbReference type="GeneID" id="91547280"/>
<dbReference type="RefSeq" id="WP_326755618.1">
    <property type="nucleotide sequence ID" value="NZ_CP109134.1"/>
</dbReference>
<protein>
    <submittedName>
        <fullName evidence="1">Uncharacterized protein</fullName>
    </submittedName>
</protein>
<accession>A0ABZ1GUK3</accession>
<keyword evidence="2" id="KW-1185">Reference proteome</keyword>